<name>D0L8X9_GORB4</name>
<dbReference type="RefSeq" id="WP_012834492.1">
    <property type="nucleotide sequence ID" value="NC_013441.1"/>
</dbReference>
<dbReference type="EMBL" id="CP001802">
    <property type="protein sequence ID" value="ACY21970.1"/>
    <property type="molecule type" value="Genomic_DNA"/>
</dbReference>
<dbReference type="HOGENOM" id="CLU_055097_3_0_11"/>
<dbReference type="Proteomes" id="UP000001219">
    <property type="component" value="Chromosome"/>
</dbReference>
<evidence type="ECO:0008006" key="4">
    <source>
        <dbReference type="Google" id="ProtNLM"/>
    </source>
</evidence>
<dbReference type="Pfam" id="PF01774">
    <property type="entry name" value="UreD"/>
    <property type="match status" value="1"/>
</dbReference>
<dbReference type="InterPro" id="IPR002669">
    <property type="entry name" value="UreD"/>
</dbReference>
<dbReference type="eggNOG" id="COG0829">
    <property type="taxonomic scope" value="Bacteria"/>
</dbReference>
<dbReference type="KEGG" id="gbr:Gbro_2752"/>
<sequence>MHTEVSIVAAPGRSPRVSAAGGIAVRQTGPHTVHLIGTAATPLGGDTVRIVVDVTAGARLEVRTVAAMIVLPSAQRTDSESAWDLTVGEGARLLVDPEPTVIAGGAAHRSTTTIAVAAGASVTIGEHAQIGRSPGLNPADDLGGWQSALHVDAEHRPLLRHRTAIGSASPTGLAHRGISSVFRFPDDRPEDVADAGYAARLMLAAGGSLTTALAGSAAGARHLCDELDVRALV</sequence>
<evidence type="ECO:0000313" key="3">
    <source>
        <dbReference type="Proteomes" id="UP000001219"/>
    </source>
</evidence>
<dbReference type="GO" id="GO:0016151">
    <property type="term" value="F:nickel cation binding"/>
    <property type="evidence" value="ECO:0007669"/>
    <property type="project" value="InterPro"/>
</dbReference>
<dbReference type="OrthoDB" id="8677206at2"/>
<accession>D0L8X9</accession>
<keyword evidence="1" id="KW-0143">Chaperone</keyword>
<keyword evidence="3" id="KW-1185">Reference proteome</keyword>
<reference evidence="2 3" key="2">
    <citation type="journal article" date="2010" name="Stand. Genomic Sci.">
        <title>Complete genome sequence of Gordonia bronchialis type strain (3410).</title>
        <authorList>
            <person name="Ivanova N."/>
            <person name="Sikorski J."/>
            <person name="Jando M."/>
            <person name="Lapidus A."/>
            <person name="Nolan M."/>
            <person name="Lucas S."/>
            <person name="Del Rio T.G."/>
            <person name="Tice H."/>
            <person name="Copeland A."/>
            <person name="Cheng J.F."/>
            <person name="Chen F."/>
            <person name="Bruce D."/>
            <person name="Goodwin L."/>
            <person name="Pitluck S."/>
            <person name="Mavromatis K."/>
            <person name="Ovchinnikova G."/>
            <person name="Pati A."/>
            <person name="Chen A."/>
            <person name="Palaniappan K."/>
            <person name="Land M."/>
            <person name="Hauser L."/>
            <person name="Chang Y.J."/>
            <person name="Jeffries C.D."/>
            <person name="Chain P."/>
            <person name="Saunders E."/>
            <person name="Han C."/>
            <person name="Detter J.C."/>
            <person name="Brettin T."/>
            <person name="Rohde M."/>
            <person name="Goker M."/>
            <person name="Bristow J."/>
            <person name="Eisen J.A."/>
            <person name="Markowitz V."/>
            <person name="Hugenholtz P."/>
            <person name="Klenk H.P."/>
            <person name="Kyrpides N.C."/>
        </authorList>
    </citation>
    <scope>NUCLEOTIDE SEQUENCE [LARGE SCALE GENOMIC DNA]</scope>
    <source>
        <strain evidence="3">ATCC 25592 / DSM 43247 / BCRC 13721 / JCM 3198 / KCTC 3076 / NBRC 16047 / NCTC 10667</strain>
    </source>
</reference>
<proteinExistence type="predicted"/>
<gene>
    <name evidence="2" type="ordered locus">Gbro_2752</name>
</gene>
<evidence type="ECO:0000313" key="2">
    <source>
        <dbReference type="EMBL" id="ACY21970.1"/>
    </source>
</evidence>
<dbReference type="AlphaFoldDB" id="D0L8X9"/>
<organism evidence="2 3">
    <name type="scientific">Gordonia bronchialis (strain ATCC 25592 / DSM 43247 / BCRC 13721 / JCM 3198 / KCTC 3076 / NBRC 16047 / NCTC 10667)</name>
    <name type="common">Rhodococcus bronchialis</name>
    <dbReference type="NCBI Taxonomy" id="526226"/>
    <lineage>
        <taxon>Bacteria</taxon>
        <taxon>Bacillati</taxon>
        <taxon>Actinomycetota</taxon>
        <taxon>Actinomycetes</taxon>
        <taxon>Mycobacteriales</taxon>
        <taxon>Gordoniaceae</taxon>
        <taxon>Gordonia</taxon>
    </lineage>
</organism>
<dbReference type="STRING" id="526226.Gbro_2752"/>
<reference evidence="3" key="1">
    <citation type="submission" date="2009-10" db="EMBL/GenBank/DDBJ databases">
        <title>The complete chromosome of Gordonia bronchialis DSM 43247.</title>
        <authorList>
            <consortium name="US DOE Joint Genome Institute (JGI-PGF)"/>
            <person name="Lucas S."/>
            <person name="Copeland A."/>
            <person name="Lapidus A."/>
            <person name="Glavina del Rio T."/>
            <person name="Dalin E."/>
            <person name="Tice H."/>
            <person name="Bruce D."/>
            <person name="Goodwin L."/>
            <person name="Pitluck S."/>
            <person name="Kyrpides N."/>
            <person name="Mavromatis K."/>
            <person name="Ivanova N."/>
            <person name="Ovchinnikova G."/>
            <person name="Saunders E."/>
            <person name="Brettin T."/>
            <person name="Detter J.C."/>
            <person name="Han C."/>
            <person name="Larimer F."/>
            <person name="Land M."/>
            <person name="Hauser L."/>
            <person name="Markowitz V."/>
            <person name="Cheng J.-F."/>
            <person name="Hugenholtz P."/>
            <person name="Woyke T."/>
            <person name="Wu D."/>
            <person name="Jando M."/>
            <person name="Schneider S."/>
            <person name="Goeker M."/>
            <person name="Klenk H.-P."/>
            <person name="Eisen J.A."/>
        </authorList>
    </citation>
    <scope>NUCLEOTIDE SEQUENCE [LARGE SCALE GENOMIC DNA]</scope>
    <source>
        <strain evidence="3">ATCC 25592 / DSM 43247 / BCRC 13721 / JCM 3198 / KCTC 3076 / NBRC 16047 / NCTC 10667</strain>
    </source>
</reference>
<evidence type="ECO:0000256" key="1">
    <source>
        <dbReference type="ARBA" id="ARBA00023186"/>
    </source>
</evidence>
<protein>
    <recommendedName>
        <fullName evidence="4">Urease accessory protein UreD</fullName>
    </recommendedName>
</protein>